<feature type="transmembrane region" description="Helical" evidence="2">
    <location>
        <begin position="266"/>
        <end position="285"/>
    </location>
</feature>
<evidence type="ECO:0000313" key="3">
    <source>
        <dbReference type="EMBL" id="GGM82257.1"/>
    </source>
</evidence>
<feature type="compositionally biased region" description="Pro residues" evidence="1">
    <location>
        <begin position="221"/>
        <end position="231"/>
    </location>
</feature>
<keyword evidence="2" id="KW-1133">Transmembrane helix</keyword>
<feature type="transmembrane region" description="Helical" evidence="2">
    <location>
        <begin position="349"/>
        <end position="368"/>
    </location>
</feature>
<dbReference type="CDD" id="cd21416">
    <property type="entry name" value="HDC_protein"/>
    <property type="match status" value="1"/>
</dbReference>
<organism evidence="3 4">
    <name type="scientific">Terrabacter tumescens</name>
    <dbReference type="NCBI Taxonomy" id="60443"/>
    <lineage>
        <taxon>Bacteria</taxon>
        <taxon>Bacillati</taxon>
        <taxon>Actinomycetota</taxon>
        <taxon>Actinomycetes</taxon>
        <taxon>Micrococcales</taxon>
        <taxon>Intrasporangiaceae</taxon>
        <taxon>Terrabacter</taxon>
    </lineage>
</organism>
<feature type="region of interest" description="Disordered" evidence="1">
    <location>
        <begin position="202"/>
        <end position="235"/>
    </location>
</feature>
<feature type="transmembrane region" description="Helical" evidence="2">
    <location>
        <begin position="157"/>
        <end position="180"/>
    </location>
</feature>
<evidence type="ECO:0000256" key="2">
    <source>
        <dbReference type="SAM" id="Phobius"/>
    </source>
</evidence>
<sequence length="426" mass="43169">MNPVLAFVIVMLVWTVSDLVAKKTQSLLSSLFVASIIFLVGFLTDVFPEDLLASSSLLALAGVVVGFVIVHLGTMISLDDFKKQWKTLLVGIATVVGIGLTLLLAGFLFGPRISGSAADGYAQALDFVIAGTGALSGGAISVLIVQEAALGVGLTSIAVFPVLIAALQGLIGFPLTSIILRREAARLKAEYRAGRLVPAGGAASAAADDNPSTGAAAPAPDTAPDPTPDPAPETRLPAFLRTTAGTLFVVGAVVLVSLGINNLTDGILNTFVVALVLGIALRTAGILRPSVLSGIDAFGLMMIAVMILVFGPLATVKPSDVAALAGPLLIAFVFGVVGITGFSALVGKLLGYSVPMSVAIGLTSLYGFPGTMILSQEAAKGAGETPEEVAAIEHEILPKMIVAGFSTVTITSVVITSIIAGRIGGG</sequence>
<feature type="transmembrane region" description="Helical" evidence="2">
    <location>
        <begin position="88"/>
        <end position="109"/>
    </location>
</feature>
<feature type="transmembrane region" description="Helical" evidence="2">
    <location>
        <begin position="297"/>
        <end position="315"/>
    </location>
</feature>
<name>A0ABQ2HHT5_9MICO</name>
<comment type="caution">
    <text evidence="3">The sequence shown here is derived from an EMBL/GenBank/DDBJ whole genome shotgun (WGS) entry which is preliminary data.</text>
</comment>
<keyword evidence="2" id="KW-0812">Transmembrane</keyword>
<keyword evidence="4" id="KW-1185">Reference proteome</keyword>
<proteinExistence type="predicted"/>
<dbReference type="EMBL" id="BMNZ01000001">
    <property type="protein sequence ID" value="GGM82257.1"/>
    <property type="molecule type" value="Genomic_DNA"/>
</dbReference>
<evidence type="ECO:0000256" key="1">
    <source>
        <dbReference type="SAM" id="MobiDB-lite"/>
    </source>
</evidence>
<evidence type="ECO:0000313" key="4">
    <source>
        <dbReference type="Proteomes" id="UP000623461"/>
    </source>
</evidence>
<feature type="transmembrane region" description="Helical" evidence="2">
    <location>
        <begin position="57"/>
        <end position="76"/>
    </location>
</feature>
<gene>
    <name evidence="3" type="ORF">GCM10009721_03420</name>
</gene>
<dbReference type="RefSeq" id="WP_030146391.1">
    <property type="nucleotide sequence ID" value="NZ_BMNZ01000001.1"/>
</dbReference>
<feature type="transmembrane region" description="Helical" evidence="2">
    <location>
        <begin position="121"/>
        <end position="145"/>
    </location>
</feature>
<feature type="transmembrane region" description="Helical" evidence="2">
    <location>
        <begin position="400"/>
        <end position="420"/>
    </location>
</feature>
<feature type="transmembrane region" description="Helical" evidence="2">
    <location>
        <begin position="321"/>
        <end position="342"/>
    </location>
</feature>
<keyword evidence="2" id="KW-0472">Membrane</keyword>
<feature type="transmembrane region" description="Helical" evidence="2">
    <location>
        <begin position="31"/>
        <end position="48"/>
    </location>
</feature>
<reference evidence="4" key="1">
    <citation type="journal article" date="2019" name="Int. J. Syst. Evol. Microbiol.">
        <title>The Global Catalogue of Microorganisms (GCM) 10K type strain sequencing project: providing services to taxonomists for standard genome sequencing and annotation.</title>
        <authorList>
            <consortium name="The Broad Institute Genomics Platform"/>
            <consortium name="The Broad Institute Genome Sequencing Center for Infectious Disease"/>
            <person name="Wu L."/>
            <person name="Ma J."/>
        </authorList>
    </citation>
    <scope>NUCLEOTIDE SEQUENCE [LARGE SCALE GENOMIC DNA]</scope>
    <source>
        <strain evidence="4">JCM 1365</strain>
    </source>
</reference>
<feature type="transmembrane region" description="Helical" evidence="2">
    <location>
        <begin position="238"/>
        <end position="260"/>
    </location>
</feature>
<protein>
    <submittedName>
        <fullName evidence="3">Membrane protein</fullName>
    </submittedName>
</protein>
<dbReference type="Proteomes" id="UP000623461">
    <property type="component" value="Unassembled WGS sequence"/>
</dbReference>
<dbReference type="InterPro" id="IPR049576">
    <property type="entry name" value="HDC-like"/>
</dbReference>
<accession>A0ABQ2HHT5</accession>